<dbReference type="Pfam" id="PF25919">
    <property type="entry name" value="BSH_CusB"/>
    <property type="match status" value="1"/>
</dbReference>
<dbReference type="GO" id="GO:0030313">
    <property type="term" value="C:cell envelope"/>
    <property type="evidence" value="ECO:0007669"/>
    <property type="project" value="TreeGrafter"/>
</dbReference>
<dbReference type="GO" id="GO:0046872">
    <property type="term" value="F:metal ion binding"/>
    <property type="evidence" value="ECO:0007669"/>
    <property type="project" value="InterPro"/>
</dbReference>
<organism evidence="7 8">
    <name type="scientific">Caulifigura coniformis</name>
    <dbReference type="NCBI Taxonomy" id="2527983"/>
    <lineage>
        <taxon>Bacteria</taxon>
        <taxon>Pseudomonadati</taxon>
        <taxon>Planctomycetota</taxon>
        <taxon>Planctomycetia</taxon>
        <taxon>Planctomycetales</taxon>
        <taxon>Planctomycetaceae</taxon>
        <taxon>Caulifigura</taxon>
    </lineage>
</organism>
<dbReference type="Pfam" id="PF25954">
    <property type="entry name" value="Beta-barrel_RND_2"/>
    <property type="match status" value="1"/>
</dbReference>
<dbReference type="PANTHER" id="PTHR30097">
    <property type="entry name" value="CATION EFFLUX SYSTEM PROTEIN CUSB"/>
    <property type="match status" value="1"/>
</dbReference>
<feature type="domain" description="CusB-like beta-barrel" evidence="6">
    <location>
        <begin position="243"/>
        <end position="317"/>
    </location>
</feature>
<dbReference type="InterPro" id="IPR058792">
    <property type="entry name" value="Beta-barrel_RND_2"/>
</dbReference>
<gene>
    <name evidence="7" type="primary">cusB</name>
    <name evidence="7" type="ORF">Pan44_07740</name>
</gene>
<dbReference type="GO" id="GO:0022857">
    <property type="term" value="F:transmembrane transporter activity"/>
    <property type="evidence" value="ECO:0007669"/>
    <property type="project" value="InterPro"/>
</dbReference>
<evidence type="ECO:0000256" key="1">
    <source>
        <dbReference type="ARBA" id="ARBA00009477"/>
    </source>
</evidence>
<keyword evidence="8" id="KW-1185">Reference proteome</keyword>
<dbReference type="GO" id="GO:0015679">
    <property type="term" value="P:plasma membrane copper ion transport"/>
    <property type="evidence" value="ECO:0007669"/>
    <property type="project" value="TreeGrafter"/>
</dbReference>
<dbReference type="EMBL" id="CP036271">
    <property type="protein sequence ID" value="QDT52762.1"/>
    <property type="molecule type" value="Genomic_DNA"/>
</dbReference>
<accession>A0A517S9H7</accession>
<dbReference type="FunCoup" id="A0A517S9H7">
    <property type="interactions" value="119"/>
</dbReference>
<dbReference type="InterPro" id="IPR045800">
    <property type="entry name" value="HMBD"/>
</dbReference>
<feature type="region of interest" description="Disordered" evidence="3">
    <location>
        <begin position="524"/>
        <end position="548"/>
    </location>
</feature>
<dbReference type="NCBIfam" id="TIGR01730">
    <property type="entry name" value="RND_mfp"/>
    <property type="match status" value="1"/>
</dbReference>
<evidence type="ECO:0000256" key="3">
    <source>
        <dbReference type="SAM" id="MobiDB-lite"/>
    </source>
</evidence>
<comment type="similarity">
    <text evidence="1">Belongs to the membrane fusion protein (MFP) (TC 8.A.1) family.</text>
</comment>
<dbReference type="PANTHER" id="PTHR30097:SF15">
    <property type="entry name" value="CATION EFFLUX SYSTEM PROTEIN CUSB"/>
    <property type="match status" value="1"/>
</dbReference>
<evidence type="ECO:0000259" key="6">
    <source>
        <dbReference type="Pfam" id="PF25954"/>
    </source>
</evidence>
<sequence length="548" mass="60227">MKWKPFVLKTATGLGLLAGLVALIAWWPKATGKATTSDTWTCSMHPQIRLPNPGPCPICGMQLIPVSQLPNAREDLETRAGLEVEQIQTRKLFKEIRTVGKLDYSERQVELITARVAGRVDRVYADFTGLDVKKGDHLVSIYSPELYSAQNELLLGLDAKEKEKATALSPRSLAESRLEASRTKLRLLGILDEQIKTIESTREIAPHLTIYAPLGGTVIEKNIRVGQYVDAGDQLYRIANLDPIWLYLNIYEYDVAWVRFGQAVDITLEAFPGETFHGTVTFIDPFLDDATRTIRVRVNIKNTERLLKPQMFATATIHVGLGDDGTPEPTGLEGMYVCPMHPEVKQPDPGKCPFCEMPLEKVPERRRESRRERAAPGPSPSNHRHAAGSPDQTVPTQSTDPTPPAVTPTTPSKQTHVGHEEHKDAPPLTQAPAGDGLLAIPVSAVLDTGRRRITYRLTGAGAYELVELKLGPRARSTDESGKEREYFLVLEGVTEADRVVTQSGFLLDSQRQIEGMPSLLFPTGQSGTNLHAGHGGQPNPAPAAAHQH</sequence>
<feature type="compositionally biased region" description="Basic and acidic residues" evidence="3">
    <location>
        <begin position="362"/>
        <end position="374"/>
    </location>
</feature>
<dbReference type="InterPro" id="IPR006143">
    <property type="entry name" value="RND_pump_MFP"/>
</dbReference>
<evidence type="ECO:0000256" key="2">
    <source>
        <dbReference type="ARBA" id="ARBA00022448"/>
    </source>
</evidence>
<dbReference type="RefSeq" id="WP_197453825.1">
    <property type="nucleotide sequence ID" value="NZ_CP036271.1"/>
</dbReference>
<dbReference type="GO" id="GO:0060003">
    <property type="term" value="P:copper ion export"/>
    <property type="evidence" value="ECO:0007669"/>
    <property type="project" value="TreeGrafter"/>
</dbReference>
<reference evidence="7 8" key="1">
    <citation type="submission" date="2019-02" db="EMBL/GenBank/DDBJ databases">
        <title>Deep-cultivation of Planctomycetes and their phenomic and genomic characterization uncovers novel biology.</title>
        <authorList>
            <person name="Wiegand S."/>
            <person name="Jogler M."/>
            <person name="Boedeker C."/>
            <person name="Pinto D."/>
            <person name="Vollmers J."/>
            <person name="Rivas-Marin E."/>
            <person name="Kohn T."/>
            <person name="Peeters S.H."/>
            <person name="Heuer A."/>
            <person name="Rast P."/>
            <person name="Oberbeckmann S."/>
            <person name="Bunk B."/>
            <person name="Jeske O."/>
            <person name="Meyerdierks A."/>
            <person name="Storesund J.E."/>
            <person name="Kallscheuer N."/>
            <person name="Luecker S."/>
            <person name="Lage O.M."/>
            <person name="Pohl T."/>
            <person name="Merkel B.J."/>
            <person name="Hornburger P."/>
            <person name="Mueller R.-W."/>
            <person name="Bruemmer F."/>
            <person name="Labrenz M."/>
            <person name="Spormann A.M."/>
            <person name="Op den Camp H."/>
            <person name="Overmann J."/>
            <person name="Amann R."/>
            <person name="Jetten M.S.M."/>
            <person name="Mascher T."/>
            <person name="Medema M.H."/>
            <person name="Devos D.P."/>
            <person name="Kaster A.-K."/>
            <person name="Ovreas L."/>
            <person name="Rohde M."/>
            <person name="Galperin M.Y."/>
            <person name="Jogler C."/>
        </authorList>
    </citation>
    <scope>NUCLEOTIDE SEQUENCE [LARGE SCALE GENOMIC DNA]</scope>
    <source>
        <strain evidence="7 8">Pan44</strain>
    </source>
</reference>
<evidence type="ECO:0000259" key="4">
    <source>
        <dbReference type="Pfam" id="PF19335"/>
    </source>
</evidence>
<dbReference type="Proteomes" id="UP000315700">
    <property type="component" value="Chromosome"/>
</dbReference>
<name>A0A517S9H7_9PLAN</name>
<keyword evidence="2" id="KW-0813">Transport</keyword>
<proteinExistence type="inferred from homology"/>
<feature type="region of interest" description="Disordered" evidence="3">
    <location>
        <begin position="362"/>
        <end position="434"/>
    </location>
</feature>
<protein>
    <submittedName>
        <fullName evidence="7">Cation efflux system protein CusB</fullName>
    </submittedName>
</protein>
<dbReference type="FunFam" id="2.40.30.170:FF:000010">
    <property type="entry name" value="Efflux RND transporter periplasmic adaptor subunit"/>
    <property type="match status" value="1"/>
</dbReference>
<dbReference type="InterPro" id="IPR058790">
    <property type="entry name" value="BSH_CusB"/>
</dbReference>
<dbReference type="Gene3D" id="2.40.420.20">
    <property type="match status" value="1"/>
</dbReference>
<dbReference type="KEGG" id="ccos:Pan44_07740"/>
<dbReference type="Pfam" id="PF19335">
    <property type="entry name" value="HMBD"/>
    <property type="match status" value="2"/>
</dbReference>
<evidence type="ECO:0000313" key="7">
    <source>
        <dbReference type="EMBL" id="QDT52762.1"/>
    </source>
</evidence>
<feature type="domain" description="Heavy metal binding" evidence="4">
    <location>
        <begin position="336"/>
        <end position="362"/>
    </location>
</feature>
<dbReference type="SUPFAM" id="SSF111369">
    <property type="entry name" value="HlyD-like secretion proteins"/>
    <property type="match status" value="1"/>
</dbReference>
<feature type="domain" description="CusB-like barrel-sandwich hybrid" evidence="5">
    <location>
        <begin position="109"/>
        <end position="239"/>
    </location>
</feature>
<dbReference type="AlphaFoldDB" id="A0A517S9H7"/>
<dbReference type="InterPro" id="IPR051909">
    <property type="entry name" value="MFP_Cation_Efflux"/>
</dbReference>
<dbReference type="GO" id="GO:0016020">
    <property type="term" value="C:membrane"/>
    <property type="evidence" value="ECO:0007669"/>
    <property type="project" value="InterPro"/>
</dbReference>
<feature type="domain" description="Heavy metal binding" evidence="4">
    <location>
        <begin position="40"/>
        <end position="66"/>
    </location>
</feature>
<evidence type="ECO:0000313" key="8">
    <source>
        <dbReference type="Proteomes" id="UP000315700"/>
    </source>
</evidence>
<evidence type="ECO:0000259" key="5">
    <source>
        <dbReference type="Pfam" id="PF25919"/>
    </source>
</evidence>
<dbReference type="InParanoid" id="A0A517S9H7"/>
<dbReference type="Gene3D" id="2.40.30.170">
    <property type="match status" value="1"/>
</dbReference>